<dbReference type="PANTHER" id="PTHR22808">
    <property type="entry name" value="NCL1 YEAST -RELATED NOL1/NOP2/FMU SUN DOMAIN-CONTAINING"/>
    <property type="match status" value="1"/>
</dbReference>
<accession>A0A6V7J4U6</accession>
<dbReference type="InterPro" id="IPR023267">
    <property type="entry name" value="RCMT"/>
</dbReference>
<gene>
    <name evidence="3" type="ORF">BBRV_LOCUS41172</name>
</gene>
<protein>
    <recommendedName>
        <fullName evidence="2">SAM-dependent MTase RsmB/NOP-type domain-containing protein</fullName>
    </recommendedName>
</protein>
<evidence type="ECO:0000256" key="1">
    <source>
        <dbReference type="PROSITE-ProRule" id="PRU01023"/>
    </source>
</evidence>
<organism evidence="3">
    <name type="scientific">Bracon brevicornis</name>
    <dbReference type="NCBI Taxonomy" id="1563983"/>
    <lineage>
        <taxon>Eukaryota</taxon>
        <taxon>Metazoa</taxon>
        <taxon>Ecdysozoa</taxon>
        <taxon>Arthropoda</taxon>
        <taxon>Hexapoda</taxon>
        <taxon>Insecta</taxon>
        <taxon>Pterygota</taxon>
        <taxon>Neoptera</taxon>
        <taxon>Endopterygota</taxon>
        <taxon>Hymenoptera</taxon>
        <taxon>Apocrita</taxon>
        <taxon>Ichneumonoidea</taxon>
        <taxon>Braconidae</taxon>
        <taxon>Braconinae</taxon>
        <taxon>Bracon</taxon>
    </lineage>
</organism>
<evidence type="ECO:0000313" key="3">
    <source>
        <dbReference type="EMBL" id="CAD1546257.1"/>
    </source>
</evidence>
<sequence length="77" mass="8646">MLAAGGKMIYSICSLNPMEDEAVVHQLLCETWDSMRLVVGRESVPDCLFIIAFAISLRVFEVIDKMKIFAFHGILVL</sequence>
<keyword evidence="1" id="KW-0949">S-adenosyl-L-methionine</keyword>
<dbReference type="InterPro" id="IPR029063">
    <property type="entry name" value="SAM-dependent_MTases_sf"/>
</dbReference>
<evidence type="ECO:0000259" key="2">
    <source>
        <dbReference type="PROSITE" id="PS51686"/>
    </source>
</evidence>
<reference evidence="3" key="1">
    <citation type="submission" date="2020-07" db="EMBL/GenBank/DDBJ databases">
        <authorList>
            <person name="Ferguson B K."/>
        </authorList>
    </citation>
    <scope>NUCLEOTIDE SEQUENCE</scope>
    <source>
        <strain evidence="3">L06</strain>
    </source>
</reference>
<feature type="active site" description="Nucleophile" evidence="1">
    <location>
        <position position="13"/>
    </location>
</feature>
<dbReference type="Gene3D" id="3.40.50.150">
    <property type="entry name" value="Vaccinia Virus protein VP39"/>
    <property type="match status" value="1"/>
</dbReference>
<dbReference type="PANTHER" id="PTHR22808:SF1">
    <property type="entry name" value="RNA CYTOSINE-C(5)-METHYLTRANSFERASE NSUN2-RELATED"/>
    <property type="match status" value="1"/>
</dbReference>
<dbReference type="SUPFAM" id="SSF53335">
    <property type="entry name" value="S-adenosyl-L-methionine-dependent methyltransferases"/>
    <property type="match status" value="1"/>
</dbReference>
<dbReference type="PROSITE" id="PS51686">
    <property type="entry name" value="SAM_MT_RSMB_NOP"/>
    <property type="match status" value="1"/>
</dbReference>
<dbReference type="GO" id="GO:0016428">
    <property type="term" value="F:tRNA (cytidine-5-)-methyltransferase activity"/>
    <property type="evidence" value="ECO:0007669"/>
    <property type="project" value="TreeGrafter"/>
</dbReference>
<name>A0A6V7J4U6_9HYME</name>
<dbReference type="AlphaFoldDB" id="A0A6V7J4U6"/>
<dbReference type="GO" id="GO:0000049">
    <property type="term" value="F:tRNA binding"/>
    <property type="evidence" value="ECO:0007669"/>
    <property type="project" value="TreeGrafter"/>
</dbReference>
<dbReference type="EMBL" id="CADCXW020000012">
    <property type="protein sequence ID" value="CAD1546257.1"/>
    <property type="molecule type" value="Genomic_DNA"/>
</dbReference>
<dbReference type="GO" id="GO:0005737">
    <property type="term" value="C:cytoplasm"/>
    <property type="evidence" value="ECO:0007669"/>
    <property type="project" value="TreeGrafter"/>
</dbReference>
<dbReference type="GO" id="GO:0030488">
    <property type="term" value="P:tRNA methylation"/>
    <property type="evidence" value="ECO:0007669"/>
    <property type="project" value="TreeGrafter"/>
</dbReference>
<feature type="domain" description="SAM-dependent MTase RsmB/NOP-type" evidence="2">
    <location>
        <begin position="1"/>
        <end position="77"/>
    </location>
</feature>
<keyword evidence="1" id="KW-0694">RNA-binding</keyword>
<keyword evidence="1" id="KW-0808">Transferase</keyword>
<comment type="similarity">
    <text evidence="1">Belongs to the class I-like SAM-binding methyltransferase superfamily. RsmB/NOP family.</text>
</comment>
<comment type="caution">
    <text evidence="1">Lacks conserved residue(s) required for the propagation of feature annotation.</text>
</comment>
<proteinExistence type="inferred from homology"/>
<dbReference type="InterPro" id="IPR001678">
    <property type="entry name" value="MeTrfase_RsmB-F_NOP2_dom"/>
</dbReference>
<dbReference type="GO" id="GO:0005634">
    <property type="term" value="C:nucleus"/>
    <property type="evidence" value="ECO:0007669"/>
    <property type="project" value="TreeGrafter"/>
</dbReference>
<keyword evidence="1" id="KW-0489">Methyltransferase</keyword>